<keyword evidence="5" id="KW-0378">Hydrolase</keyword>
<evidence type="ECO:0000313" key="10">
    <source>
        <dbReference type="Proteomes" id="UP000008743"/>
    </source>
</evidence>
<dbReference type="AlphaFoldDB" id="A0A0D2VQP5"/>
<dbReference type="EC" id="3.1.3.15" evidence="3"/>
<dbReference type="InterPro" id="IPR016195">
    <property type="entry name" value="Pol/histidinol_Pase-like"/>
</dbReference>
<evidence type="ECO:0000256" key="4">
    <source>
        <dbReference type="ARBA" id="ARBA00022605"/>
    </source>
</evidence>
<organism evidence="9 10">
    <name type="scientific">Capsaspora owczarzaki (strain ATCC 30864)</name>
    <dbReference type="NCBI Taxonomy" id="595528"/>
    <lineage>
        <taxon>Eukaryota</taxon>
        <taxon>Filasterea</taxon>
        <taxon>Capsaspora</taxon>
    </lineage>
</organism>
<keyword evidence="10" id="KW-1185">Reference proteome</keyword>
<dbReference type="OMA" id="DYDRPMY"/>
<evidence type="ECO:0000256" key="6">
    <source>
        <dbReference type="ARBA" id="ARBA00023102"/>
    </source>
</evidence>
<dbReference type="eggNOG" id="ENOG502RXUQ">
    <property type="taxonomic scope" value="Eukaryota"/>
</dbReference>
<dbReference type="SUPFAM" id="SSF89550">
    <property type="entry name" value="PHP domain-like"/>
    <property type="match status" value="1"/>
</dbReference>
<keyword evidence="4" id="KW-0028">Amino-acid biosynthesis</keyword>
<proteinExistence type="inferred from homology"/>
<dbReference type="Pfam" id="PF02811">
    <property type="entry name" value="PHP"/>
    <property type="match status" value="1"/>
</dbReference>
<dbReference type="GO" id="GO:0004401">
    <property type="term" value="F:histidinol-phosphatase activity"/>
    <property type="evidence" value="ECO:0007669"/>
    <property type="project" value="UniProtKB-EC"/>
</dbReference>
<dbReference type="NCBIfam" id="TIGR01856">
    <property type="entry name" value="hisJ_fam"/>
    <property type="match status" value="1"/>
</dbReference>
<protein>
    <recommendedName>
        <fullName evidence="3">histidinol-phosphatase</fullName>
        <ecNumber evidence="3">3.1.3.15</ecNumber>
    </recommendedName>
</protein>
<dbReference type="GO" id="GO:0000105">
    <property type="term" value="P:L-histidine biosynthetic process"/>
    <property type="evidence" value="ECO:0007669"/>
    <property type="project" value="UniProtKB-UniPathway"/>
</dbReference>
<dbReference type="STRING" id="595528.A0A0D2VQP5"/>
<evidence type="ECO:0000256" key="3">
    <source>
        <dbReference type="ARBA" id="ARBA00013085"/>
    </source>
</evidence>
<feature type="domain" description="PHP" evidence="8">
    <location>
        <begin position="5"/>
        <end position="208"/>
    </location>
</feature>
<evidence type="ECO:0000256" key="5">
    <source>
        <dbReference type="ARBA" id="ARBA00022801"/>
    </source>
</evidence>
<dbReference type="InParanoid" id="A0A0D2VQP5"/>
<dbReference type="PANTHER" id="PTHR21039">
    <property type="entry name" value="HISTIDINOL PHOSPHATASE-RELATED"/>
    <property type="match status" value="1"/>
</dbReference>
<evidence type="ECO:0000256" key="7">
    <source>
        <dbReference type="ARBA" id="ARBA00049158"/>
    </source>
</evidence>
<dbReference type="UniPathway" id="UPA00031">
    <property type="reaction ID" value="UER00013"/>
</dbReference>
<comment type="pathway">
    <text evidence="1">Amino-acid biosynthesis; L-histidine biosynthesis; L-histidine from 5-phospho-alpha-D-ribose 1-diphosphate: step 8/9.</text>
</comment>
<dbReference type="CDD" id="cd12110">
    <property type="entry name" value="PHP_HisPPase_Hisj_like"/>
    <property type="match status" value="1"/>
</dbReference>
<dbReference type="FunCoup" id="A0A0D2VQP5">
    <property type="interactions" value="76"/>
</dbReference>
<evidence type="ECO:0000313" key="9">
    <source>
        <dbReference type="EMBL" id="KJE93022.1"/>
    </source>
</evidence>
<gene>
    <name evidence="9" type="ORF">CAOG_003884</name>
</gene>
<evidence type="ECO:0000256" key="2">
    <source>
        <dbReference type="ARBA" id="ARBA00009152"/>
    </source>
</evidence>
<keyword evidence="6" id="KW-0368">Histidine biosynthesis</keyword>
<dbReference type="Proteomes" id="UP000008743">
    <property type="component" value="Unassembled WGS sequence"/>
</dbReference>
<dbReference type="OrthoDB" id="5957391at2759"/>
<dbReference type="Gene3D" id="3.20.20.140">
    <property type="entry name" value="Metal-dependent hydrolases"/>
    <property type="match status" value="1"/>
</dbReference>
<sequence>MPFTYHSHSGQFCLHAAGTLEAVVLRAIDAGFTHIGLSEHMPRTRESQLYNEEKHLAPAALDDMFTAYIAEARRLRDKYGSRIHIVIGMETEYFGSETIAEIRALVARHEIEYLVGSVHHVHGIPTDYSSALCNDAETAAGGSSDQLFQAYFEHQYALINALQPQVVGHFDVIRLYRRDAPLSAATWELIDRNIRCAVSYGALFEINSRALKKMFAHPYPQLDIAQRILSLGGKFTICDDSHGENDVAMHYDQLPSYLELLNIDTVYLLERVKDAATGAVTTVTRPVDWRTHPYWSAKAKAPSAS</sequence>
<dbReference type="InterPro" id="IPR010140">
    <property type="entry name" value="Histidinol_P_phosphatase_HisJ"/>
</dbReference>
<dbReference type="InterPro" id="IPR004013">
    <property type="entry name" value="PHP_dom"/>
</dbReference>
<dbReference type="PANTHER" id="PTHR21039:SF0">
    <property type="entry name" value="HISTIDINOL-PHOSPHATASE"/>
    <property type="match status" value="1"/>
</dbReference>
<dbReference type="RefSeq" id="XP_004363612.1">
    <property type="nucleotide sequence ID" value="XM_004363555.2"/>
</dbReference>
<accession>A0A0D2VQP5</accession>
<dbReference type="GO" id="GO:0005737">
    <property type="term" value="C:cytoplasm"/>
    <property type="evidence" value="ECO:0007669"/>
    <property type="project" value="TreeGrafter"/>
</dbReference>
<evidence type="ECO:0000259" key="8">
    <source>
        <dbReference type="Pfam" id="PF02811"/>
    </source>
</evidence>
<evidence type="ECO:0000256" key="1">
    <source>
        <dbReference type="ARBA" id="ARBA00004970"/>
    </source>
</evidence>
<reference evidence="10" key="1">
    <citation type="submission" date="2011-02" db="EMBL/GenBank/DDBJ databases">
        <title>The Genome Sequence of Capsaspora owczarzaki ATCC 30864.</title>
        <authorList>
            <person name="Russ C."/>
            <person name="Cuomo C."/>
            <person name="Burger G."/>
            <person name="Gray M.W."/>
            <person name="Holland P.W.H."/>
            <person name="King N."/>
            <person name="Lang F.B.F."/>
            <person name="Roger A.J."/>
            <person name="Ruiz-Trillo I."/>
            <person name="Young S.K."/>
            <person name="Zeng Q."/>
            <person name="Gargeya S."/>
            <person name="Alvarado L."/>
            <person name="Berlin A."/>
            <person name="Chapman S.B."/>
            <person name="Chen Z."/>
            <person name="Freedman E."/>
            <person name="Gellesch M."/>
            <person name="Goldberg J."/>
            <person name="Griggs A."/>
            <person name="Gujja S."/>
            <person name="Heilman E."/>
            <person name="Heiman D."/>
            <person name="Howarth C."/>
            <person name="Mehta T."/>
            <person name="Neiman D."/>
            <person name="Pearson M."/>
            <person name="Roberts A."/>
            <person name="Saif S."/>
            <person name="Shea T."/>
            <person name="Shenoy N."/>
            <person name="Sisk P."/>
            <person name="Stolte C."/>
            <person name="Sykes S."/>
            <person name="White J."/>
            <person name="Yandava C."/>
            <person name="Haas B."/>
            <person name="Nusbaum C."/>
            <person name="Birren B."/>
        </authorList>
    </citation>
    <scope>NUCLEOTIDE SEQUENCE</scope>
    <source>
        <strain evidence="10">ATCC 30864</strain>
    </source>
</reference>
<dbReference type="EMBL" id="KE346364">
    <property type="protein sequence ID" value="KJE93022.1"/>
    <property type="molecule type" value="Genomic_DNA"/>
</dbReference>
<comment type="catalytic activity">
    <reaction evidence="7">
        <text>L-histidinol phosphate + H2O = L-histidinol + phosphate</text>
        <dbReference type="Rhea" id="RHEA:14465"/>
        <dbReference type="ChEBI" id="CHEBI:15377"/>
        <dbReference type="ChEBI" id="CHEBI:43474"/>
        <dbReference type="ChEBI" id="CHEBI:57699"/>
        <dbReference type="ChEBI" id="CHEBI:57980"/>
        <dbReference type="EC" id="3.1.3.15"/>
    </reaction>
</comment>
<name>A0A0D2VQP5_CAPO3</name>
<comment type="similarity">
    <text evidence="2">Belongs to the PHP hydrolase family. HisK subfamily.</text>
</comment>
<dbReference type="PhylomeDB" id="A0A0D2VQP5"/>